<dbReference type="Proteomes" id="UP000245698">
    <property type="component" value="Unassembled WGS sequence"/>
</dbReference>
<evidence type="ECO:0000313" key="3">
    <source>
        <dbReference type="Proteomes" id="UP000245698"/>
    </source>
</evidence>
<keyword evidence="1" id="KW-0732">Signal</keyword>
<dbReference type="AlphaFoldDB" id="A0A2P9AAM0"/>
<evidence type="ECO:0000313" key="2">
    <source>
        <dbReference type="EMBL" id="SJM28182.1"/>
    </source>
</evidence>
<name>A0A2P9AAM0_9HYPH</name>
<feature type="signal peptide" evidence="1">
    <location>
        <begin position="1"/>
        <end position="26"/>
    </location>
</feature>
<keyword evidence="3" id="KW-1185">Reference proteome</keyword>
<gene>
    <name evidence="2" type="ORF">BQ8482_110112</name>
</gene>
<evidence type="ECO:0000256" key="1">
    <source>
        <dbReference type="SAM" id="SignalP"/>
    </source>
</evidence>
<accession>A0A2P9AAM0</accession>
<reference evidence="3" key="1">
    <citation type="submission" date="2016-12" db="EMBL/GenBank/DDBJ databases">
        <authorList>
            <person name="Brunel B."/>
        </authorList>
    </citation>
    <scope>NUCLEOTIDE SEQUENCE [LARGE SCALE GENOMIC DNA]</scope>
</reference>
<proteinExistence type="predicted"/>
<organism evidence="2 3">
    <name type="scientific">Mesorhizobium delmotii</name>
    <dbReference type="NCBI Taxonomy" id="1631247"/>
    <lineage>
        <taxon>Bacteria</taxon>
        <taxon>Pseudomonadati</taxon>
        <taxon>Pseudomonadota</taxon>
        <taxon>Alphaproteobacteria</taxon>
        <taxon>Hyphomicrobiales</taxon>
        <taxon>Phyllobacteriaceae</taxon>
        <taxon>Mesorhizobium</taxon>
    </lineage>
</organism>
<feature type="chain" id="PRO_5015142522" evidence="1">
    <location>
        <begin position="27"/>
        <end position="124"/>
    </location>
</feature>
<protein>
    <submittedName>
        <fullName evidence="2">Uncharacterized protein</fullName>
    </submittedName>
</protein>
<dbReference type="EMBL" id="FUIG01000013">
    <property type="protein sequence ID" value="SJM28182.1"/>
    <property type="molecule type" value="Genomic_DNA"/>
</dbReference>
<sequence>MLSYAFARRIAVTLCLVTLFAPAARAGDVTFEIRNSHPNAMRVELYTQDRDYVWPGNNQDYYLNDGETKSIPLSCDDGESICYGAWVDGDEGTYWGVGPGNTEKCDDCCYTCSGGEIEEIDLVP</sequence>